<dbReference type="Proteomes" id="UP001162483">
    <property type="component" value="Unassembled WGS sequence"/>
</dbReference>
<reference evidence="1" key="1">
    <citation type="submission" date="2023-05" db="EMBL/GenBank/DDBJ databases">
        <authorList>
            <person name="Stuckert A."/>
        </authorList>
    </citation>
    <scope>NUCLEOTIDE SEQUENCE</scope>
</reference>
<organism evidence="1 2">
    <name type="scientific">Staurois parvus</name>
    <dbReference type="NCBI Taxonomy" id="386267"/>
    <lineage>
        <taxon>Eukaryota</taxon>
        <taxon>Metazoa</taxon>
        <taxon>Chordata</taxon>
        <taxon>Craniata</taxon>
        <taxon>Vertebrata</taxon>
        <taxon>Euteleostomi</taxon>
        <taxon>Amphibia</taxon>
        <taxon>Batrachia</taxon>
        <taxon>Anura</taxon>
        <taxon>Neobatrachia</taxon>
        <taxon>Ranoidea</taxon>
        <taxon>Ranidae</taxon>
        <taxon>Staurois</taxon>
    </lineage>
</organism>
<gene>
    <name evidence="1" type="ORF">SPARVUS_LOCUS14882852</name>
</gene>
<keyword evidence="2" id="KW-1185">Reference proteome</keyword>
<name>A0ABN9GVA9_9NEOB</name>
<accession>A0ABN9GVA9</accession>
<evidence type="ECO:0000313" key="2">
    <source>
        <dbReference type="Proteomes" id="UP001162483"/>
    </source>
</evidence>
<protein>
    <submittedName>
        <fullName evidence="1">Uncharacterized protein</fullName>
    </submittedName>
</protein>
<evidence type="ECO:0000313" key="1">
    <source>
        <dbReference type="EMBL" id="CAI9613391.1"/>
    </source>
</evidence>
<comment type="caution">
    <text evidence="1">The sequence shown here is derived from an EMBL/GenBank/DDBJ whole genome shotgun (WGS) entry which is preliminary data.</text>
</comment>
<dbReference type="EMBL" id="CATNWA010019463">
    <property type="protein sequence ID" value="CAI9613391.1"/>
    <property type="molecule type" value="Genomic_DNA"/>
</dbReference>
<proteinExistence type="predicted"/>
<sequence>MLSCSKIFEWCKHFKDGRTYVSDDHGRSGSQPTTVIHVNIHRVEHPIMDNQCINLS</sequence>